<dbReference type="CDD" id="cd00044">
    <property type="entry name" value="CysPc"/>
    <property type="match status" value="1"/>
</dbReference>
<evidence type="ECO:0000256" key="2">
    <source>
        <dbReference type="PROSITE-ProRule" id="PRU00239"/>
    </source>
</evidence>
<dbReference type="PRINTS" id="PR00704">
    <property type="entry name" value="CALPAIN"/>
</dbReference>
<dbReference type="Pfam" id="PF01067">
    <property type="entry name" value="Calpain_III"/>
    <property type="match status" value="1"/>
</dbReference>
<evidence type="ECO:0000313" key="5">
    <source>
        <dbReference type="EMBL" id="CAD5230339.1"/>
    </source>
</evidence>
<comment type="caution">
    <text evidence="5">The sequence shown here is derived from an EMBL/GenBank/DDBJ whole genome shotgun (WGS) entry which is preliminary data.</text>
</comment>
<dbReference type="GO" id="GO:0004198">
    <property type="term" value="F:calcium-dependent cysteine-type endopeptidase activity"/>
    <property type="evidence" value="ECO:0007669"/>
    <property type="project" value="InterPro"/>
</dbReference>
<evidence type="ECO:0000313" key="6">
    <source>
        <dbReference type="Proteomes" id="UP000614601"/>
    </source>
</evidence>
<gene>
    <name evidence="5" type="ORF">BOKJ2_LOCUS14086</name>
</gene>
<dbReference type="Gene3D" id="3.90.70.10">
    <property type="entry name" value="Cysteine proteinases"/>
    <property type="match status" value="1"/>
</dbReference>
<comment type="caution">
    <text evidence="2">Lacks conserved residue(s) required for the propagation of feature annotation.</text>
</comment>
<feature type="compositionally biased region" description="Basic and acidic residues" evidence="3">
    <location>
        <begin position="37"/>
        <end position="48"/>
    </location>
</feature>
<feature type="region of interest" description="Disordered" evidence="3">
    <location>
        <begin position="16"/>
        <end position="48"/>
    </location>
</feature>
<dbReference type="Gene3D" id="2.60.120.380">
    <property type="match status" value="1"/>
</dbReference>
<dbReference type="Pfam" id="PF00648">
    <property type="entry name" value="Peptidase_C2"/>
    <property type="match status" value="1"/>
</dbReference>
<dbReference type="AlphaFoldDB" id="A0A811LSI0"/>
<dbReference type="Proteomes" id="UP000783686">
    <property type="component" value="Unassembled WGS sequence"/>
</dbReference>
<dbReference type="GO" id="GO:0006508">
    <property type="term" value="P:proteolysis"/>
    <property type="evidence" value="ECO:0007669"/>
    <property type="project" value="InterPro"/>
</dbReference>
<protein>
    <recommendedName>
        <fullName evidence="4">Calpain catalytic domain-containing protein</fullName>
    </recommendedName>
</protein>
<dbReference type="SMART" id="SM00720">
    <property type="entry name" value="calpain_III"/>
    <property type="match status" value="1"/>
</dbReference>
<dbReference type="InterPro" id="IPR001300">
    <property type="entry name" value="Peptidase_C2_calpain_cat"/>
</dbReference>
<evidence type="ECO:0000256" key="1">
    <source>
        <dbReference type="ARBA" id="ARBA00007623"/>
    </source>
</evidence>
<dbReference type="PANTHER" id="PTHR10183">
    <property type="entry name" value="CALPAIN"/>
    <property type="match status" value="1"/>
</dbReference>
<dbReference type="PROSITE" id="PS50203">
    <property type="entry name" value="CALPAIN_CAT"/>
    <property type="match status" value="1"/>
</dbReference>
<dbReference type="SUPFAM" id="SSF49758">
    <property type="entry name" value="Calpain large subunit, middle domain (domain III)"/>
    <property type="match status" value="1"/>
</dbReference>
<dbReference type="PANTHER" id="PTHR10183:SF433">
    <property type="entry name" value="CALPAIN-A-RELATED"/>
    <property type="match status" value="1"/>
</dbReference>
<keyword evidence="6" id="KW-1185">Reference proteome</keyword>
<dbReference type="InterPro" id="IPR022684">
    <property type="entry name" value="Calpain_cysteine_protease"/>
</dbReference>
<dbReference type="GO" id="GO:0005737">
    <property type="term" value="C:cytoplasm"/>
    <property type="evidence" value="ECO:0007669"/>
    <property type="project" value="TreeGrafter"/>
</dbReference>
<feature type="region of interest" description="Disordered" evidence="3">
    <location>
        <begin position="385"/>
        <end position="409"/>
    </location>
</feature>
<name>A0A811LSI0_9BILA</name>
<dbReference type="EMBL" id="CAJFCW020000006">
    <property type="protein sequence ID" value="CAG9127705.1"/>
    <property type="molecule type" value="Genomic_DNA"/>
</dbReference>
<dbReference type="Proteomes" id="UP000614601">
    <property type="component" value="Unassembled WGS sequence"/>
</dbReference>
<dbReference type="InterPro" id="IPR022683">
    <property type="entry name" value="Calpain_III"/>
</dbReference>
<dbReference type="EMBL" id="CAJFDH010000006">
    <property type="protein sequence ID" value="CAD5230339.1"/>
    <property type="molecule type" value="Genomic_DNA"/>
</dbReference>
<dbReference type="InterPro" id="IPR038765">
    <property type="entry name" value="Papain-like_cys_pep_sf"/>
</dbReference>
<evidence type="ECO:0000256" key="3">
    <source>
        <dbReference type="SAM" id="MobiDB-lite"/>
    </source>
</evidence>
<dbReference type="InterPro" id="IPR036213">
    <property type="entry name" value="Calpain_III_sf"/>
</dbReference>
<evidence type="ECO:0000259" key="4">
    <source>
        <dbReference type="PROSITE" id="PS50203"/>
    </source>
</evidence>
<feature type="domain" description="Calpain catalytic" evidence="4">
    <location>
        <begin position="81"/>
        <end position="367"/>
    </location>
</feature>
<reference evidence="5" key="1">
    <citation type="submission" date="2020-09" db="EMBL/GenBank/DDBJ databases">
        <authorList>
            <person name="Kikuchi T."/>
        </authorList>
    </citation>
    <scope>NUCLEOTIDE SEQUENCE</scope>
    <source>
        <strain evidence="5">SH1</strain>
    </source>
</reference>
<dbReference type="OrthoDB" id="424753at2759"/>
<dbReference type="InterPro" id="IPR022682">
    <property type="entry name" value="Calpain_domain_III"/>
</dbReference>
<sequence>MLTNFLVNSWLKAGDVPGEQGNECPRTASPTASFTESDPKNTKSDKRERLQNCVTTAFGITVGPRPTPNSCHYKINVGGKLFEDPDFEMSSLKDRFPKLEFKRPPEICQDPKFFIKGRSSKPSGKSQIGDAWFLPAVTLVASRPDLIEKVFDVNQSFEKEKYTGMFKFKFWLYGEWVNIVVDDRLPVNGKNLMFCGVNDEGFWMALLEKAYAKLIGSYDAITCVGYPFSLLCLTGGIIDTVHKSEFEADEYEKLAQETATGVLILALTSYDLPLGGINGLLPNQAHALTGLIEVKTSNNTTIQLVKLCSPWNTVKWTGKWCGSKTTWAEINASDKERLIKEKTENEYWMDWTEFVKLFERLSKCYVTPNALIECVEKVPPTQKESTSIPVQHHWRRKTSGGAPGTDRNRFQRNPQFVVNVSYMNEGEKGKIPVIYNLLLKYGEKTSRRCIASGIVVYKMPDEESGRFRRFDANFFNDPTNQPVYTQKVFKYCGSAGYLKLDPGAYVFVASSFVPEDHGTFFLRIVAQGKLLVSLASQCDSTISFLFASTTRDY</sequence>
<dbReference type="SMART" id="SM00230">
    <property type="entry name" value="CysPc"/>
    <property type="match status" value="1"/>
</dbReference>
<organism evidence="5 6">
    <name type="scientific">Bursaphelenchus okinawaensis</name>
    <dbReference type="NCBI Taxonomy" id="465554"/>
    <lineage>
        <taxon>Eukaryota</taxon>
        <taxon>Metazoa</taxon>
        <taxon>Ecdysozoa</taxon>
        <taxon>Nematoda</taxon>
        <taxon>Chromadorea</taxon>
        <taxon>Rhabditida</taxon>
        <taxon>Tylenchina</taxon>
        <taxon>Tylenchomorpha</taxon>
        <taxon>Aphelenchoidea</taxon>
        <taxon>Aphelenchoididae</taxon>
        <taxon>Bursaphelenchus</taxon>
    </lineage>
</organism>
<comment type="similarity">
    <text evidence="1">Belongs to the peptidase C2 family.</text>
</comment>
<proteinExistence type="inferred from homology"/>
<accession>A0A811LSI0</accession>
<dbReference type="SUPFAM" id="SSF54001">
    <property type="entry name" value="Cysteine proteinases"/>
    <property type="match status" value="1"/>
</dbReference>